<sequence>MRKKHPFRHALLATVGTVSGLVLLLALKPTTDPSLAQAGRAQIGITAAASAPATPSASATASPSAAPSGSASPSDTPGKDSAGPSSTATASASSAPAAPARTSSAPSAPKTTTAAPVTRSVTGATVQTKYGPVQVRITLSGSRITGSTAVQYPDDAARSRDISSMAVPKLDQETLRAQSAQIDTVSGATYTSAGYRQSLQSALDRAGL</sequence>
<feature type="compositionally biased region" description="Low complexity" evidence="1">
    <location>
        <begin position="54"/>
        <end position="74"/>
    </location>
</feature>
<evidence type="ECO:0000259" key="2">
    <source>
        <dbReference type="SMART" id="SM00900"/>
    </source>
</evidence>
<name>A0ABS2VZ70_STRAS</name>
<feature type="compositionally biased region" description="Low complexity" evidence="1">
    <location>
        <begin position="81"/>
        <end position="116"/>
    </location>
</feature>
<comment type="caution">
    <text evidence="3">The sequence shown here is derived from an EMBL/GenBank/DDBJ whole genome shotgun (WGS) entry which is preliminary data.</text>
</comment>
<evidence type="ECO:0000313" key="3">
    <source>
        <dbReference type="EMBL" id="MBN0048453.1"/>
    </source>
</evidence>
<evidence type="ECO:0000313" key="4">
    <source>
        <dbReference type="Proteomes" id="UP000788262"/>
    </source>
</evidence>
<dbReference type="Gene3D" id="3.90.1010.20">
    <property type="match status" value="1"/>
</dbReference>
<gene>
    <name evidence="3" type="ORF">JS756_30995</name>
</gene>
<dbReference type="Pfam" id="PF04205">
    <property type="entry name" value="FMN_bind"/>
    <property type="match status" value="1"/>
</dbReference>
<dbReference type="InterPro" id="IPR007329">
    <property type="entry name" value="FMN-bd"/>
</dbReference>
<dbReference type="SMART" id="SM00900">
    <property type="entry name" value="FMN_bind"/>
    <property type="match status" value="1"/>
</dbReference>
<protein>
    <submittedName>
        <fullName evidence="3">FMN-binding protein</fullName>
    </submittedName>
</protein>
<feature type="region of interest" description="Disordered" evidence="1">
    <location>
        <begin position="54"/>
        <end position="120"/>
    </location>
</feature>
<dbReference type="RefSeq" id="WP_205386583.1">
    <property type="nucleotide sequence ID" value="NZ_JAFFZS010000039.1"/>
</dbReference>
<reference evidence="3 4" key="1">
    <citation type="submission" date="2021-02" db="EMBL/GenBank/DDBJ databases">
        <title>Whole genome sequencing of Streptomyces actuosus VRA1.</title>
        <authorList>
            <person name="Sen G."/>
            <person name="Sen A."/>
        </authorList>
    </citation>
    <scope>NUCLEOTIDE SEQUENCE [LARGE SCALE GENOMIC DNA]</scope>
    <source>
        <strain evidence="3 4">VRA1</strain>
    </source>
</reference>
<feature type="domain" description="FMN-binding" evidence="2">
    <location>
        <begin position="128"/>
        <end position="206"/>
    </location>
</feature>
<keyword evidence="4" id="KW-1185">Reference proteome</keyword>
<dbReference type="Proteomes" id="UP000788262">
    <property type="component" value="Unassembled WGS sequence"/>
</dbReference>
<proteinExistence type="predicted"/>
<accession>A0ABS2VZ70</accession>
<organism evidence="3 4">
    <name type="scientific">Streptomyces actuosus</name>
    <dbReference type="NCBI Taxonomy" id="1885"/>
    <lineage>
        <taxon>Bacteria</taxon>
        <taxon>Bacillati</taxon>
        <taxon>Actinomycetota</taxon>
        <taxon>Actinomycetes</taxon>
        <taxon>Kitasatosporales</taxon>
        <taxon>Streptomycetaceae</taxon>
        <taxon>Streptomyces</taxon>
    </lineage>
</organism>
<dbReference type="EMBL" id="JAFFZS010000039">
    <property type="protein sequence ID" value="MBN0048453.1"/>
    <property type="molecule type" value="Genomic_DNA"/>
</dbReference>
<evidence type="ECO:0000256" key="1">
    <source>
        <dbReference type="SAM" id="MobiDB-lite"/>
    </source>
</evidence>